<comment type="caution">
    <text evidence="5">The sequence shown here is derived from an EMBL/GenBank/DDBJ whole genome shotgun (WGS) entry which is preliminary data.</text>
</comment>
<dbReference type="Pfam" id="PF13545">
    <property type="entry name" value="HTH_Crp_2"/>
    <property type="match status" value="1"/>
</dbReference>
<organism evidence="5 6">
    <name type="scientific">Methylobacterium brachythecii</name>
    <dbReference type="NCBI Taxonomy" id="1176177"/>
    <lineage>
        <taxon>Bacteria</taxon>
        <taxon>Pseudomonadati</taxon>
        <taxon>Pseudomonadota</taxon>
        <taxon>Alphaproteobacteria</taxon>
        <taxon>Hyphomicrobiales</taxon>
        <taxon>Methylobacteriaceae</taxon>
        <taxon>Methylobacterium</taxon>
    </lineage>
</organism>
<reference evidence="6" key="1">
    <citation type="journal article" date="2019" name="Int. J. Syst. Evol. Microbiol.">
        <title>The Global Catalogue of Microorganisms (GCM) 10K type strain sequencing project: providing services to taxonomists for standard genome sequencing and annotation.</title>
        <authorList>
            <consortium name="The Broad Institute Genomics Platform"/>
            <consortium name="The Broad Institute Genome Sequencing Center for Infectious Disease"/>
            <person name="Wu L."/>
            <person name="Ma J."/>
        </authorList>
    </citation>
    <scope>NUCLEOTIDE SEQUENCE [LARGE SCALE GENOMIC DNA]</scope>
    <source>
        <strain evidence="6">NBRC 107710</strain>
    </source>
</reference>
<evidence type="ECO:0000259" key="4">
    <source>
        <dbReference type="PROSITE" id="PS50042"/>
    </source>
</evidence>
<dbReference type="Gene3D" id="1.10.10.10">
    <property type="entry name" value="Winged helix-like DNA-binding domain superfamily/Winged helix DNA-binding domain"/>
    <property type="match status" value="1"/>
</dbReference>
<name>A0ABQ6DBH7_9HYPH</name>
<dbReference type="PANTHER" id="PTHR24567">
    <property type="entry name" value="CRP FAMILY TRANSCRIPTIONAL REGULATORY PROTEIN"/>
    <property type="match status" value="1"/>
</dbReference>
<dbReference type="PROSITE" id="PS50042">
    <property type="entry name" value="CNMP_BINDING_3"/>
    <property type="match status" value="1"/>
</dbReference>
<dbReference type="InterPro" id="IPR036388">
    <property type="entry name" value="WH-like_DNA-bd_sf"/>
</dbReference>
<dbReference type="SUPFAM" id="SSF46785">
    <property type="entry name" value="Winged helix' DNA-binding domain"/>
    <property type="match status" value="1"/>
</dbReference>
<dbReference type="InterPro" id="IPR036390">
    <property type="entry name" value="WH_DNA-bd_sf"/>
</dbReference>
<dbReference type="InterPro" id="IPR014710">
    <property type="entry name" value="RmlC-like_jellyroll"/>
</dbReference>
<dbReference type="SUPFAM" id="SSF51206">
    <property type="entry name" value="cAMP-binding domain-like"/>
    <property type="match status" value="1"/>
</dbReference>
<evidence type="ECO:0000256" key="2">
    <source>
        <dbReference type="ARBA" id="ARBA00023125"/>
    </source>
</evidence>
<sequence length="258" mass="27981">MMGTCSLPPPEQDGSVFQPLQDASKNGLLRTLSSADFSLLQPHLHSVLLSVGNVLIAADTPFPQVYFVEQGIVSCIAQASDGEQIEIGLVGQEGMVGTAVLLDVDRASNEARVQAAGWAWSLRTDALRIAIRQSPKLHNTLLRYVQTFNTQVAGTALANGRYKLDQRLARWLLMCHDRVEGDDLPTTHRFLSMMLGVNRPGLTSAVAHLERAGVIETKRGTITIRDHSALLVMAGAAYGLAEAEYRRLIAKAPGELVD</sequence>
<keyword evidence="6" id="KW-1185">Reference proteome</keyword>
<keyword evidence="3" id="KW-0804">Transcription</keyword>
<accession>A0ABQ6DBH7</accession>
<keyword evidence="1" id="KW-0805">Transcription regulation</keyword>
<dbReference type="InterPro" id="IPR000595">
    <property type="entry name" value="cNMP-bd_dom"/>
</dbReference>
<dbReference type="PANTHER" id="PTHR24567:SF74">
    <property type="entry name" value="HTH-TYPE TRANSCRIPTIONAL REGULATOR ARCR"/>
    <property type="match status" value="1"/>
</dbReference>
<dbReference type="Pfam" id="PF00027">
    <property type="entry name" value="cNMP_binding"/>
    <property type="match status" value="1"/>
</dbReference>
<evidence type="ECO:0000256" key="1">
    <source>
        <dbReference type="ARBA" id="ARBA00023015"/>
    </source>
</evidence>
<evidence type="ECO:0000313" key="6">
    <source>
        <dbReference type="Proteomes" id="UP001156881"/>
    </source>
</evidence>
<evidence type="ECO:0000256" key="3">
    <source>
        <dbReference type="ARBA" id="ARBA00023163"/>
    </source>
</evidence>
<protein>
    <submittedName>
        <fullName evidence="5">Cyclic nucleotide-binding protein</fullName>
    </submittedName>
</protein>
<gene>
    <name evidence="5" type="ORF">GCM10007884_49800</name>
</gene>
<dbReference type="SMART" id="SM00100">
    <property type="entry name" value="cNMP"/>
    <property type="match status" value="1"/>
</dbReference>
<evidence type="ECO:0000313" key="5">
    <source>
        <dbReference type="EMBL" id="GLS46980.1"/>
    </source>
</evidence>
<dbReference type="InterPro" id="IPR018490">
    <property type="entry name" value="cNMP-bd_dom_sf"/>
</dbReference>
<dbReference type="Proteomes" id="UP001156881">
    <property type="component" value="Unassembled WGS sequence"/>
</dbReference>
<feature type="domain" description="Cyclic nucleotide-binding" evidence="4">
    <location>
        <begin position="28"/>
        <end position="115"/>
    </location>
</feature>
<dbReference type="EMBL" id="BSPG01000065">
    <property type="protein sequence ID" value="GLS46980.1"/>
    <property type="molecule type" value="Genomic_DNA"/>
</dbReference>
<keyword evidence="2" id="KW-0238">DNA-binding</keyword>
<proteinExistence type="predicted"/>
<dbReference type="InterPro" id="IPR050397">
    <property type="entry name" value="Env_Response_Regulators"/>
</dbReference>
<dbReference type="CDD" id="cd00038">
    <property type="entry name" value="CAP_ED"/>
    <property type="match status" value="1"/>
</dbReference>
<dbReference type="Gene3D" id="2.60.120.10">
    <property type="entry name" value="Jelly Rolls"/>
    <property type="match status" value="1"/>
</dbReference>
<dbReference type="InterPro" id="IPR012318">
    <property type="entry name" value="HTH_CRP"/>
</dbReference>